<dbReference type="Proteomes" id="UP000019462">
    <property type="component" value="Unassembled WGS sequence"/>
</dbReference>
<evidence type="ECO:0000313" key="2">
    <source>
        <dbReference type="EMBL" id="ETS60511.1"/>
    </source>
</evidence>
<comment type="caution">
    <text evidence="2">The sequence shown here is derived from an EMBL/GenBank/DDBJ whole genome shotgun (WGS) entry which is preliminary data.</text>
</comment>
<evidence type="ECO:0000313" key="3">
    <source>
        <dbReference type="Proteomes" id="UP000019462"/>
    </source>
</evidence>
<name>W3VID9_MOEAP</name>
<feature type="compositionally biased region" description="Basic and acidic residues" evidence="1">
    <location>
        <begin position="233"/>
        <end position="244"/>
    </location>
</feature>
<sequence>MGTCFSRKGEPSQDSPSWRLLARQIPPPQAQFPSALAWPSASCASSLLVPNRAVQALRRPLSPLFFILPWKEGPFLGSRIRLPSALRQSQSQNVIRARLLNPNPQPQTAQTTRFGSPAPTFSSVKLSGTVRSSISCRLAMLVVVVVVVVRWIRLRHVAARLAGVNSLWSAPSSQQPHRIHHSLADGTMGTNTSSPASYVDQGTSMSGLARMGGAQPRNKTPKAAPSPPAQSKAKPDRAQADRPSIDTLPPYQAPHTQHRP</sequence>
<evidence type="ECO:0000256" key="1">
    <source>
        <dbReference type="SAM" id="MobiDB-lite"/>
    </source>
</evidence>
<dbReference type="AlphaFoldDB" id="W3VID9"/>
<gene>
    <name evidence="2" type="ORF">PaG_05355</name>
</gene>
<dbReference type="HOGENOM" id="CLU_1070078_0_0_1"/>
<proteinExistence type="predicted"/>
<protein>
    <submittedName>
        <fullName evidence="2">Uncharacterized protein</fullName>
    </submittedName>
</protein>
<accession>W3VID9</accession>
<dbReference type="EMBL" id="AWNI01000033">
    <property type="protein sequence ID" value="ETS60511.1"/>
    <property type="molecule type" value="Genomic_DNA"/>
</dbReference>
<keyword evidence="3" id="KW-1185">Reference proteome</keyword>
<organism evidence="2 3">
    <name type="scientific">Moesziomyces aphidis</name>
    <name type="common">Pseudozyma aphidis</name>
    <dbReference type="NCBI Taxonomy" id="84754"/>
    <lineage>
        <taxon>Eukaryota</taxon>
        <taxon>Fungi</taxon>
        <taxon>Dikarya</taxon>
        <taxon>Basidiomycota</taxon>
        <taxon>Ustilaginomycotina</taxon>
        <taxon>Ustilaginomycetes</taxon>
        <taxon>Ustilaginales</taxon>
        <taxon>Ustilaginaceae</taxon>
        <taxon>Moesziomyces</taxon>
    </lineage>
</organism>
<reference evidence="2 3" key="1">
    <citation type="journal article" date="2014" name="Genome Announc.">
        <title>Genome sequence of the basidiomycetous fungus Pseudozyma aphidis DSM70725, an efficient producer of biosurfactant mannosylerythritol lipids.</title>
        <authorList>
            <person name="Lorenz S."/>
            <person name="Guenther M."/>
            <person name="Grumaz C."/>
            <person name="Rupp S."/>
            <person name="Zibek S."/>
            <person name="Sohn K."/>
        </authorList>
    </citation>
    <scope>NUCLEOTIDE SEQUENCE [LARGE SCALE GENOMIC DNA]</scope>
    <source>
        <strain evidence="3">ATCC 32657 / CBS 517.83 / DSM 70725 / JCM 10318 / NBRC 10182 / NRRL Y-7954 / St-0401</strain>
    </source>
</reference>
<dbReference type="OrthoDB" id="10503854at2759"/>
<feature type="compositionally biased region" description="Polar residues" evidence="1">
    <location>
        <begin position="188"/>
        <end position="206"/>
    </location>
</feature>
<feature type="region of interest" description="Disordered" evidence="1">
    <location>
        <begin position="169"/>
        <end position="260"/>
    </location>
</feature>